<dbReference type="Pfam" id="PF13365">
    <property type="entry name" value="Trypsin_2"/>
    <property type="match status" value="1"/>
</dbReference>
<name>A0ABU5IBD2_9BURK</name>
<dbReference type="SUPFAM" id="SSF48452">
    <property type="entry name" value="TPR-like"/>
    <property type="match status" value="1"/>
</dbReference>
<dbReference type="Gene3D" id="2.40.10.10">
    <property type="entry name" value="Trypsin-like serine proteases"/>
    <property type="match status" value="2"/>
</dbReference>
<keyword evidence="2" id="KW-1185">Reference proteome</keyword>
<dbReference type="PANTHER" id="PTHR43019">
    <property type="entry name" value="SERINE ENDOPROTEASE DEGS"/>
    <property type="match status" value="1"/>
</dbReference>
<proteinExistence type="predicted"/>
<dbReference type="InterPro" id="IPR043504">
    <property type="entry name" value="Peptidase_S1_PA_chymotrypsin"/>
</dbReference>
<dbReference type="PANTHER" id="PTHR43019:SF23">
    <property type="entry name" value="PROTEASE DO-LIKE 5, CHLOROPLASTIC"/>
    <property type="match status" value="1"/>
</dbReference>
<keyword evidence="1" id="KW-0645">Protease</keyword>
<reference evidence="1 2" key="1">
    <citation type="submission" date="2023-11" db="EMBL/GenBank/DDBJ databases">
        <title>Draft genome of Azohydromonas lata strain H1 (DSM1123), a polyhydroxyalkanoate producer.</title>
        <authorList>
            <person name="Traversa D."/>
            <person name="D'Addabbo P."/>
            <person name="Pazzani C."/>
            <person name="Manzari C."/>
            <person name="Chiara M."/>
            <person name="Scrascia M."/>
        </authorList>
    </citation>
    <scope>NUCLEOTIDE SEQUENCE [LARGE SCALE GENOMIC DNA]</scope>
    <source>
        <strain evidence="1 2">H1</strain>
    </source>
</reference>
<dbReference type="SUPFAM" id="SSF50494">
    <property type="entry name" value="Trypsin-like serine proteases"/>
    <property type="match status" value="1"/>
</dbReference>
<dbReference type="GO" id="GO:0006508">
    <property type="term" value="P:proteolysis"/>
    <property type="evidence" value="ECO:0007669"/>
    <property type="project" value="UniProtKB-KW"/>
</dbReference>
<dbReference type="InterPro" id="IPR009003">
    <property type="entry name" value="Peptidase_S1_PA"/>
</dbReference>
<dbReference type="EMBL" id="JAXOJX010000006">
    <property type="protein sequence ID" value="MDZ5456159.1"/>
    <property type="molecule type" value="Genomic_DNA"/>
</dbReference>
<accession>A0ABU5IBD2</accession>
<keyword evidence="1" id="KW-0378">Hydrolase</keyword>
<gene>
    <name evidence="1" type="ORF">SM757_06200</name>
</gene>
<evidence type="ECO:0000313" key="2">
    <source>
        <dbReference type="Proteomes" id="UP001293718"/>
    </source>
</evidence>
<dbReference type="RefSeq" id="WP_322464789.1">
    <property type="nucleotide sequence ID" value="NZ_JAXOJX010000006.1"/>
</dbReference>
<dbReference type="InterPro" id="IPR011990">
    <property type="entry name" value="TPR-like_helical_dom_sf"/>
</dbReference>
<protein>
    <submittedName>
        <fullName evidence="1">Serine protease</fullName>
    </submittedName>
</protein>
<dbReference type="Gene3D" id="1.25.40.10">
    <property type="entry name" value="Tetratricopeptide repeat domain"/>
    <property type="match status" value="1"/>
</dbReference>
<evidence type="ECO:0000313" key="1">
    <source>
        <dbReference type="EMBL" id="MDZ5456159.1"/>
    </source>
</evidence>
<organism evidence="1 2">
    <name type="scientific">Azohydromonas lata</name>
    <dbReference type="NCBI Taxonomy" id="45677"/>
    <lineage>
        <taxon>Bacteria</taxon>
        <taxon>Pseudomonadati</taxon>
        <taxon>Pseudomonadota</taxon>
        <taxon>Betaproteobacteria</taxon>
        <taxon>Burkholderiales</taxon>
        <taxon>Sphaerotilaceae</taxon>
        <taxon>Azohydromonas</taxon>
    </lineage>
</organism>
<dbReference type="Proteomes" id="UP001293718">
    <property type="component" value="Unassembled WGS sequence"/>
</dbReference>
<dbReference type="GO" id="GO:0008233">
    <property type="term" value="F:peptidase activity"/>
    <property type="evidence" value="ECO:0007669"/>
    <property type="project" value="UniProtKB-KW"/>
</dbReference>
<comment type="caution">
    <text evidence="1">The sequence shown here is derived from an EMBL/GenBank/DDBJ whole genome shotgun (WGS) entry which is preliminary data.</text>
</comment>
<sequence>MAAGPAQADFDRRSLIELGGSVLRIESQEDSGRMQVGSGVVIAKERVVTNCHVTRRAQSITVVQAGSRWPVQAQTVDAVHDLCLLQVPELPHKPVALGKAGSLREGQDLAALGYTGGPALRISGGSVVALHQWGGSQVIQCSNGFSSGASGGGLFDEQGRLVGILTFRLPGGRSNYYAMPVEWLPAAEQAQARAVDVKPHDGQGFWQGPVNTLPNFLQAAAMESAGQWDALLQLTERWMREDAADAEPLYLRALANANLGRDEAASQTWQRSLTVNPGFSRSWAALAELYHRSGQAQQEQQALASLNRLNPALARETTEKLGTDAPLPAQHAAAAP</sequence>